<dbReference type="Gene3D" id="3.40.50.150">
    <property type="entry name" value="Vaccinia Virus protein VP39"/>
    <property type="match status" value="1"/>
</dbReference>
<dbReference type="GO" id="GO:0032259">
    <property type="term" value="P:methylation"/>
    <property type="evidence" value="ECO:0007669"/>
    <property type="project" value="UniProtKB-KW"/>
</dbReference>
<dbReference type="AlphaFoldDB" id="A0A6P2CRF7"/>
<dbReference type="Proteomes" id="UP000464178">
    <property type="component" value="Chromosome"/>
</dbReference>
<dbReference type="RefSeq" id="WP_162666622.1">
    <property type="nucleotide sequence ID" value="NZ_LR593886.1"/>
</dbReference>
<dbReference type="GO" id="GO:0008168">
    <property type="term" value="F:methyltransferase activity"/>
    <property type="evidence" value="ECO:0007669"/>
    <property type="project" value="UniProtKB-KW"/>
</dbReference>
<keyword evidence="3" id="KW-1185">Reference proteome</keyword>
<evidence type="ECO:0000259" key="1">
    <source>
        <dbReference type="Pfam" id="PF05050"/>
    </source>
</evidence>
<accession>A0A6P2CRF7</accession>
<dbReference type="Pfam" id="PF05050">
    <property type="entry name" value="Methyltransf_21"/>
    <property type="match status" value="1"/>
</dbReference>
<reference evidence="2 3" key="1">
    <citation type="submission" date="2019-05" db="EMBL/GenBank/DDBJ databases">
        <authorList>
            <consortium name="Science for Life Laboratories"/>
        </authorList>
    </citation>
    <scope>NUCLEOTIDE SEQUENCE [LARGE SCALE GENOMIC DNA]</scope>
    <source>
        <strain evidence="2">Soil9</strain>
    </source>
</reference>
<keyword evidence="2" id="KW-0808">Transferase</keyword>
<dbReference type="PANTHER" id="PTHR34203:SF15">
    <property type="entry name" value="SLL1173 PROTEIN"/>
    <property type="match status" value="1"/>
</dbReference>
<dbReference type="InterPro" id="IPR052514">
    <property type="entry name" value="SAM-dependent_MTase"/>
</dbReference>
<dbReference type="CDD" id="cd02440">
    <property type="entry name" value="AdoMet_MTases"/>
    <property type="match status" value="1"/>
</dbReference>
<sequence length="276" mass="29874">MPPHDSPAGPPAPDDAAAAPVAHVLGLPMALHDPARDKYVSPVMARFGVYEPVLTELVLNEVRPGDVALDLGAHIGYYTLLLARLVGTGGRVVALEPDPDNYALLRRNVQANGFAQVTLFPGAAGDRPGRCGLHRSTDNAGDHRLHPADEARAVVDVDVVRVDWLFRDRAHGVDFVKMDVQGSEGAALEGMTGLLERSPRVKLLLEFWPLGLERSGYGAARLLDRLQALGFRVYEVDEVQGALRKADPHQLLARYPATEPAGFVNLWCVKAPLPAR</sequence>
<evidence type="ECO:0000313" key="2">
    <source>
        <dbReference type="EMBL" id="VTR91658.1"/>
    </source>
</evidence>
<gene>
    <name evidence="2" type="ORF">SOIL9_60560</name>
</gene>
<feature type="domain" description="Methyltransferase FkbM" evidence="1">
    <location>
        <begin position="70"/>
        <end position="233"/>
    </location>
</feature>
<dbReference type="EMBL" id="LR593886">
    <property type="protein sequence ID" value="VTR91658.1"/>
    <property type="molecule type" value="Genomic_DNA"/>
</dbReference>
<dbReference type="InterPro" id="IPR006342">
    <property type="entry name" value="FkbM_mtfrase"/>
</dbReference>
<evidence type="ECO:0000313" key="3">
    <source>
        <dbReference type="Proteomes" id="UP000464178"/>
    </source>
</evidence>
<dbReference type="SUPFAM" id="SSF53335">
    <property type="entry name" value="S-adenosyl-L-methionine-dependent methyltransferases"/>
    <property type="match status" value="1"/>
</dbReference>
<dbReference type="InterPro" id="IPR029063">
    <property type="entry name" value="SAM-dependent_MTases_sf"/>
</dbReference>
<keyword evidence="2" id="KW-0489">Methyltransferase</keyword>
<proteinExistence type="predicted"/>
<protein>
    <recommendedName>
        <fullName evidence="1">Methyltransferase FkbM domain-containing protein</fullName>
    </recommendedName>
</protein>
<name>A0A6P2CRF7_9BACT</name>
<organism evidence="2 3">
    <name type="scientific">Gemmata massiliana</name>
    <dbReference type="NCBI Taxonomy" id="1210884"/>
    <lineage>
        <taxon>Bacteria</taxon>
        <taxon>Pseudomonadati</taxon>
        <taxon>Planctomycetota</taxon>
        <taxon>Planctomycetia</taxon>
        <taxon>Gemmatales</taxon>
        <taxon>Gemmataceae</taxon>
        <taxon>Gemmata</taxon>
    </lineage>
</organism>
<dbReference type="KEGG" id="gms:SOIL9_60560"/>
<dbReference type="PANTHER" id="PTHR34203">
    <property type="entry name" value="METHYLTRANSFERASE, FKBM FAMILY PROTEIN"/>
    <property type="match status" value="1"/>
</dbReference>
<dbReference type="NCBIfam" id="TIGR01444">
    <property type="entry name" value="fkbM_fam"/>
    <property type="match status" value="1"/>
</dbReference>